<feature type="domain" description="RNA polymerase sigma-70 region 2" evidence="2">
    <location>
        <begin position="44"/>
        <end position="99"/>
    </location>
</feature>
<dbReference type="GO" id="GO:0003677">
    <property type="term" value="F:DNA binding"/>
    <property type="evidence" value="ECO:0007669"/>
    <property type="project" value="UniProtKB-KW"/>
</dbReference>
<proteinExistence type="inferred from homology"/>
<protein>
    <recommendedName>
        <fullName evidence="1">RNA polymerase sigma factor</fullName>
    </recommendedName>
</protein>
<sequence>MITASKTSFDANKVVMLVEVRSDNWSQLLMKVGAKQDKAAFALLFDHFAPLLKGFLMKGSALGPERAEELAQETMIKVWRKADSFNASKASASTWIYTI</sequence>
<evidence type="ECO:0000256" key="1">
    <source>
        <dbReference type="RuleBase" id="RU000716"/>
    </source>
</evidence>
<dbReference type="PROSITE" id="PS01063">
    <property type="entry name" value="SIGMA70_ECF"/>
    <property type="match status" value="1"/>
</dbReference>
<dbReference type="AlphaFoldDB" id="A0A972VWW1"/>
<reference evidence="3" key="1">
    <citation type="submission" date="2020-05" db="EMBL/GenBank/DDBJ databases">
        <title>Sulfur intermediates as new biogeochemical hubs in an aquatic model microbial ecosystem.</title>
        <authorList>
            <person name="Vigneron A."/>
        </authorList>
    </citation>
    <scope>NUCLEOTIDE SEQUENCE</scope>
    <source>
        <strain evidence="3">Bin.250</strain>
    </source>
</reference>
<keyword evidence="1" id="KW-0238">DNA-binding</keyword>
<evidence type="ECO:0000313" key="4">
    <source>
        <dbReference type="Proteomes" id="UP000754644"/>
    </source>
</evidence>
<dbReference type="Gene3D" id="1.10.1740.10">
    <property type="match status" value="1"/>
</dbReference>
<comment type="caution">
    <text evidence="3">The sequence shown here is derived from an EMBL/GenBank/DDBJ whole genome shotgun (WGS) entry which is preliminary data.</text>
</comment>
<dbReference type="GO" id="GO:0016987">
    <property type="term" value="F:sigma factor activity"/>
    <property type="evidence" value="ECO:0007669"/>
    <property type="project" value="UniProtKB-KW"/>
</dbReference>
<dbReference type="GO" id="GO:0006352">
    <property type="term" value="P:DNA-templated transcription initiation"/>
    <property type="evidence" value="ECO:0007669"/>
    <property type="project" value="InterPro"/>
</dbReference>
<evidence type="ECO:0000259" key="2">
    <source>
        <dbReference type="Pfam" id="PF04542"/>
    </source>
</evidence>
<gene>
    <name evidence="3" type="ORF">HQ497_05450</name>
</gene>
<evidence type="ECO:0000313" key="3">
    <source>
        <dbReference type="EMBL" id="NQV64794.1"/>
    </source>
</evidence>
<comment type="similarity">
    <text evidence="1">Belongs to the sigma-70 factor family. ECF subfamily.</text>
</comment>
<dbReference type="EMBL" id="JABMOJ010000203">
    <property type="protein sequence ID" value="NQV64794.1"/>
    <property type="molecule type" value="Genomic_DNA"/>
</dbReference>
<dbReference type="InterPro" id="IPR013325">
    <property type="entry name" value="RNA_pol_sigma_r2"/>
</dbReference>
<keyword evidence="1" id="KW-0731">Sigma factor</keyword>
<dbReference type="InterPro" id="IPR007627">
    <property type="entry name" value="RNA_pol_sigma70_r2"/>
</dbReference>
<keyword evidence="1" id="KW-0805">Transcription regulation</keyword>
<dbReference type="InterPro" id="IPR000838">
    <property type="entry name" value="RNA_pol_sigma70_ECF_CS"/>
</dbReference>
<dbReference type="Proteomes" id="UP000754644">
    <property type="component" value="Unassembled WGS sequence"/>
</dbReference>
<dbReference type="SUPFAM" id="SSF88946">
    <property type="entry name" value="Sigma2 domain of RNA polymerase sigma factors"/>
    <property type="match status" value="1"/>
</dbReference>
<dbReference type="Pfam" id="PF04542">
    <property type="entry name" value="Sigma70_r2"/>
    <property type="match status" value="1"/>
</dbReference>
<feature type="non-terminal residue" evidence="3">
    <location>
        <position position="99"/>
    </location>
</feature>
<accession>A0A972VWW1</accession>
<organism evidence="3 4">
    <name type="scientific">SAR86 cluster bacterium</name>
    <dbReference type="NCBI Taxonomy" id="2030880"/>
    <lineage>
        <taxon>Bacteria</taxon>
        <taxon>Pseudomonadati</taxon>
        <taxon>Pseudomonadota</taxon>
        <taxon>Gammaproteobacteria</taxon>
        <taxon>SAR86 cluster</taxon>
    </lineage>
</organism>
<name>A0A972VWW1_9GAMM</name>
<keyword evidence="1" id="KW-0804">Transcription</keyword>